<dbReference type="GO" id="GO:0008757">
    <property type="term" value="F:S-adenosylmethionine-dependent methyltransferase activity"/>
    <property type="evidence" value="ECO:0007669"/>
    <property type="project" value="InterPro"/>
</dbReference>
<evidence type="ECO:0000259" key="1">
    <source>
        <dbReference type="Pfam" id="PF08241"/>
    </source>
</evidence>
<reference evidence="2" key="1">
    <citation type="submission" date="2020-03" db="EMBL/GenBank/DDBJ databases">
        <title>The deep terrestrial virosphere.</title>
        <authorList>
            <person name="Holmfeldt K."/>
            <person name="Nilsson E."/>
            <person name="Simone D."/>
            <person name="Lopez-Fernandez M."/>
            <person name="Wu X."/>
            <person name="de Brujin I."/>
            <person name="Lundin D."/>
            <person name="Andersson A."/>
            <person name="Bertilsson S."/>
            <person name="Dopson M."/>
        </authorList>
    </citation>
    <scope>NUCLEOTIDE SEQUENCE</scope>
    <source>
        <strain evidence="2">MM415B01951</strain>
    </source>
</reference>
<keyword evidence="2" id="KW-0489">Methyltransferase</keyword>
<keyword evidence="2" id="KW-0808">Transferase</keyword>
<dbReference type="AlphaFoldDB" id="A0A6M3IFJ4"/>
<evidence type="ECO:0000313" key="2">
    <source>
        <dbReference type="EMBL" id="QJA55968.1"/>
    </source>
</evidence>
<dbReference type="InterPro" id="IPR029063">
    <property type="entry name" value="SAM-dependent_MTases_sf"/>
</dbReference>
<dbReference type="InterPro" id="IPR013216">
    <property type="entry name" value="Methyltransf_11"/>
</dbReference>
<dbReference type="Gene3D" id="3.40.50.150">
    <property type="entry name" value="Vaccinia Virus protein VP39"/>
    <property type="match status" value="1"/>
</dbReference>
<dbReference type="EMBL" id="MT141192">
    <property type="protein sequence ID" value="QJA55968.1"/>
    <property type="molecule type" value="Genomic_DNA"/>
</dbReference>
<sequence length="204" mass="23057">MALKDIKALYNDPNYWNGQIGYRPPGYADFRVNLIKEMCIMTMRPRSVLDIGCAYGFTVNRLRSLGYDARGVDISSYAISQAPECAQRYLEEAPAWKMPFRNKAFDVAFSSGMLEHIPEELMQQTVTEICRVSERGIIGVACADDPTSNIAEEDMDKTHGKLRTQAEWQALFPATYSVVSDSEESWYFLAYRMVIEALSGGKYA</sequence>
<proteinExistence type="predicted"/>
<dbReference type="SUPFAM" id="SSF53335">
    <property type="entry name" value="S-adenosyl-L-methionine-dependent methyltransferases"/>
    <property type="match status" value="1"/>
</dbReference>
<dbReference type="GO" id="GO:0032259">
    <property type="term" value="P:methylation"/>
    <property type="evidence" value="ECO:0007669"/>
    <property type="project" value="UniProtKB-KW"/>
</dbReference>
<gene>
    <name evidence="2" type="ORF">MM415B01951_0005</name>
</gene>
<dbReference type="CDD" id="cd02440">
    <property type="entry name" value="AdoMet_MTases"/>
    <property type="match status" value="1"/>
</dbReference>
<feature type="domain" description="Methyltransferase type 11" evidence="1">
    <location>
        <begin position="49"/>
        <end position="135"/>
    </location>
</feature>
<organism evidence="2">
    <name type="scientific">viral metagenome</name>
    <dbReference type="NCBI Taxonomy" id="1070528"/>
    <lineage>
        <taxon>unclassified sequences</taxon>
        <taxon>metagenomes</taxon>
        <taxon>organismal metagenomes</taxon>
    </lineage>
</organism>
<dbReference type="Pfam" id="PF08241">
    <property type="entry name" value="Methyltransf_11"/>
    <property type="match status" value="1"/>
</dbReference>
<protein>
    <submittedName>
        <fullName evidence="2">Putative methyltransferase</fullName>
    </submittedName>
</protein>
<name>A0A6M3IFJ4_9ZZZZ</name>
<accession>A0A6M3IFJ4</accession>